<organism evidence="1 2">
    <name type="scientific">Anaeromyxobacter paludicola</name>
    <dbReference type="NCBI Taxonomy" id="2918171"/>
    <lineage>
        <taxon>Bacteria</taxon>
        <taxon>Pseudomonadati</taxon>
        <taxon>Myxococcota</taxon>
        <taxon>Myxococcia</taxon>
        <taxon>Myxococcales</taxon>
        <taxon>Cystobacterineae</taxon>
        <taxon>Anaeromyxobacteraceae</taxon>
        <taxon>Anaeromyxobacter</taxon>
    </lineage>
</organism>
<dbReference type="Proteomes" id="UP001162734">
    <property type="component" value="Chromosome"/>
</dbReference>
<evidence type="ECO:0008006" key="3">
    <source>
        <dbReference type="Google" id="ProtNLM"/>
    </source>
</evidence>
<evidence type="ECO:0000313" key="1">
    <source>
        <dbReference type="EMBL" id="BDG07658.1"/>
    </source>
</evidence>
<accession>A0ABN6N3D1</accession>
<keyword evidence="2" id="KW-1185">Reference proteome</keyword>
<proteinExistence type="predicted"/>
<gene>
    <name evidence="1" type="ORF">AMPC_07710</name>
</gene>
<sequence>MWIFYFAVILVAATLLIASIVQNLRGPARQKLAQTELPTRAMLRVCLTELEALHREQSQRAWALASGVDRRDPLGDWNQWARDWEVRVDDLSDRCRLDVDRAGEFGLTERREMAAARDAMMALHRAYAAQVNRFAEEQAQLASGAAEAFRHAREAVAKE</sequence>
<evidence type="ECO:0000313" key="2">
    <source>
        <dbReference type="Proteomes" id="UP001162734"/>
    </source>
</evidence>
<protein>
    <recommendedName>
        <fullName evidence="3">Secreted protein</fullName>
    </recommendedName>
</protein>
<dbReference type="EMBL" id="AP025592">
    <property type="protein sequence ID" value="BDG07658.1"/>
    <property type="molecule type" value="Genomic_DNA"/>
</dbReference>
<name>A0ABN6N3D1_9BACT</name>
<reference evidence="2" key="1">
    <citation type="journal article" date="2022" name="Int. J. Syst. Evol. Microbiol.">
        <title>Anaeromyxobacter oryzae sp. nov., Anaeromyxobacter diazotrophicus sp. nov. and Anaeromyxobacter paludicola sp. nov., isolated from paddy soils.</title>
        <authorList>
            <person name="Itoh H."/>
            <person name="Xu Z."/>
            <person name="Mise K."/>
            <person name="Masuda Y."/>
            <person name="Ushijima N."/>
            <person name="Hayakawa C."/>
            <person name="Shiratori Y."/>
            <person name="Senoo K."/>
        </authorList>
    </citation>
    <scope>NUCLEOTIDE SEQUENCE [LARGE SCALE GENOMIC DNA]</scope>
    <source>
        <strain evidence="2">Red630</strain>
    </source>
</reference>